<keyword evidence="2" id="KW-1133">Transmembrane helix</keyword>
<proteinExistence type="predicted"/>
<dbReference type="RefSeq" id="WP_076004321.1">
    <property type="nucleotide sequence ID" value="NZ_CP018258.1"/>
</dbReference>
<evidence type="ECO:0000313" key="4">
    <source>
        <dbReference type="Proteomes" id="UP000185934"/>
    </source>
</evidence>
<organism evidence="3 4">
    <name type="scientific">Dehalogenimonas formicexedens</name>
    <dbReference type="NCBI Taxonomy" id="1839801"/>
    <lineage>
        <taxon>Bacteria</taxon>
        <taxon>Bacillati</taxon>
        <taxon>Chloroflexota</taxon>
        <taxon>Dehalococcoidia</taxon>
        <taxon>Dehalococcoidales</taxon>
        <taxon>Dehalococcoidaceae</taxon>
        <taxon>Dehalogenimonas</taxon>
    </lineage>
</organism>
<dbReference type="EMBL" id="CP018258">
    <property type="protein sequence ID" value="APV44658.1"/>
    <property type="molecule type" value="Genomic_DNA"/>
</dbReference>
<keyword evidence="2" id="KW-0472">Membrane</keyword>
<dbReference type="AlphaFoldDB" id="A0A1P8F884"/>
<reference evidence="4" key="1">
    <citation type="submission" date="2016-11" db="EMBL/GenBank/DDBJ databases">
        <title>Dehalogenimonas formicexedens sp. nov., a chlorinated alkane respiring bacterium isolated from contaminated groundwater.</title>
        <authorList>
            <person name="Key T.A."/>
            <person name="Bowman K.S."/>
            <person name="Lee I."/>
            <person name="Chun J."/>
            <person name="Albuquerque L."/>
            <person name="da Costa M.S."/>
            <person name="Rainey F.A."/>
            <person name="Moe W.M."/>
        </authorList>
    </citation>
    <scope>NUCLEOTIDE SEQUENCE [LARGE SCALE GENOMIC DNA]</scope>
    <source>
        <strain evidence="4">NSZ-14</strain>
    </source>
</reference>
<evidence type="ECO:0000313" key="3">
    <source>
        <dbReference type="EMBL" id="APV44658.1"/>
    </source>
</evidence>
<accession>A0A1P8F884</accession>
<gene>
    <name evidence="3" type="ORF">Dform_01334</name>
</gene>
<dbReference type="OrthoDB" id="9917642at2"/>
<feature type="region of interest" description="Disordered" evidence="1">
    <location>
        <begin position="1"/>
        <end position="29"/>
    </location>
</feature>
<keyword evidence="2" id="KW-0812">Transmembrane</keyword>
<evidence type="ECO:0000256" key="2">
    <source>
        <dbReference type="SAM" id="Phobius"/>
    </source>
</evidence>
<feature type="transmembrane region" description="Helical" evidence="2">
    <location>
        <begin position="84"/>
        <end position="102"/>
    </location>
</feature>
<protein>
    <submittedName>
        <fullName evidence="3">Uncharacterized protein</fullName>
    </submittedName>
</protein>
<dbReference type="Proteomes" id="UP000185934">
    <property type="component" value="Chromosome"/>
</dbReference>
<name>A0A1P8F884_9CHLR</name>
<sequence length="103" mass="10809">MPDKYSYRPGKKKKGARRPVVTQPTPPEAVIEAELTPVSDFHPIIEPKTATAARSAAAAKPGVVPGEGRGISRVSDLGAELRRFAVIGSLVVIVLVAAALVLK</sequence>
<keyword evidence="4" id="KW-1185">Reference proteome</keyword>
<evidence type="ECO:0000256" key="1">
    <source>
        <dbReference type="SAM" id="MobiDB-lite"/>
    </source>
</evidence>
<dbReference type="KEGG" id="dfo:Dform_01334"/>
<dbReference type="STRING" id="1839801.Dform_01334"/>